<gene>
    <name evidence="3" type="ORF">SGQ83_01160</name>
</gene>
<accession>A0ABU4R8I6</accession>
<dbReference type="Pfam" id="PF04536">
    <property type="entry name" value="TPM_phosphatase"/>
    <property type="match status" value="1"/>
</dbReference>
<keyword evidence="4" id="KW-1185">Reference proteome</keyword>
<dbReference type="RefSeq" id="WP_230002642.1">
    <property type="nucleotide sequence ID" value="NZ_CP087134.1"/>
</dbReference>
<keyword evidence="1" id="KW-0732">Signal</keyword>
<feature type="domain" description="TPM" evidence="2">
    <location>
        <begin position="34"/>
        <end position="156"/>
    </location>
</feature>
<evidence type="ECO:0000313" key="4">
    <source>
        <dbReference type="Proteomes" id="UP001273350"/>
    </source>
</evidence>
<sequence length="160" mass="18354">MKKILILVISLVFPYVLFAQTKTQNVFSKSYNYVNDFEKILTPKQIENLNNVLKKGETKSTHKIIIVTTSSLNPYSNISDYTLDLDKYLINDLKVNASILIIMSEKLRQMRIQGVNKLHSKISDKEIEEIAANFVVPELKKGNYYKGLEDGIAQILKKIE</sequence>
<organism evidence="3 4">
    <name type="scientific">Flavobacterium cupriresistens</name>
    <dbReference type="NCBI Taxonomy" id="2893885"/>
    <lineage>
        <taxon>Bacteria</taxon>
        <taxon>Pseudomonadati</taxon>
        <taxon>Bacteroidota</taxon>
        <taxon>Flavobacteriia</taxon>
        <taxon>Flavobacteriales</taxon>
        <taxon>Flavobacteriaceae</taxon>
        <taxon>Flavobacterium</taxon>
    </lineage>
</organism>
<dbReference type="Gene3D" id="3.10.310.50">
    <property type="match status" value="1"/>
</dbReference>
<reference evidence="3 4" key="1">
    <citation type="submission" date="2023-11" db="EMBL/GenBank/DDBJ databases">
        <title>Unpublished Manusciprt.</title>
        <authorList>
            <person name="Saticioglu I.B."/>
            <person name="Ay H."/>
            <person name="Ajmi N."/>
            <person name="Altun S."/>
            <person name="Duman M."/>
        </authorList>
    </citation>
    <scope>NUCLEOTIDE SEQUENCE [LARGE SCALE GENOMIC DNA]</scope>
    <source>
        <strain evidence="3 4">Fl-318</strain>
    </source>
</reference>
<dbReference type="EMBL" id="JAWXVI010000001">
    <property type="protein sequence ID" value="MDX6187944.1"/>
    <property type="molecule type" value="Genomic_DNA"/>
</dbReference>
<dbReference type="PANTHER" id="PTHR30373">
    <property type="entry name" value="UPF0603 PROTEIN YGCG"/>
    <property type="match status" value="1"/>
</dbReference>
<feature type="signal peptide" evidence="1">
    <location>
        <begin position="1"/>
        <end position="19"/>
    </location>
</feature>
<dbReference type="InterPro" id="IPR007621">
    <property type="entry name" value="TPM_dom"/>
</dbReference>
<evidence type="ECO:0000313" key="3">
    <source>
        <dbReference type="EMBL" id="MDX6187944.1"/>
    </source>
</evidence>
<evidence type="ECO:0000259" key="2">
    <source>
        <dbReference type="Pfam" id="PF04536"/>
    </source>
</evidence>
<name>A0ABU4R8I6_9FLAO</name>
<dbReference type="Proteomes" id="UP001273350">
    <property type="component" value="Unassembled WGS sequence"/>
</dbReference>
<proteinExistence type="predicted"/>
<protein>
    <submittedName>
        <fullName evidence="3">TPM domain-containing protein</fullName>
    </submittedName>
</protein>
<comment type="caution">
    <text evidence="3">The sequence shown here is derived from an EMBL/GenBank/DDBJ whole genome shotgun (WGS) entry which is preliminary data.</text>
</comment>
<feature type="chain" id="PRO_5045764725" evidence="1">
    <location>
        <begin position="20"/>
        <end position="160"/>
    </location>
</feature>
<evidence type="ECO:0000256" key="1">
    <source>
        <dbReference type="SAM" id="SignalP"/>
    </source>
</evidence>
<dbReference type="PANTHER" id="PTHR30373:SF2">
    <property type="entry name" value="UPF0603 PROTEIN YGCG"/>
    <property type="match status" value="1"/>
</dbReference>